<accession>A0A3S5GYP1</accession>
<reference evidence="2" key="1">
    <citation type="journal article" date="2018" name="J. Ind. Microbiol. Biotechnol.">
        <title>Genome mining reveals uncommon alkylpyrones as type III PKS products from myxobacteria.</title>
        <authorList>
            <person name="Hug J.J."/>
            <person name="Panter F."/>
            <person name="Krug D."/>
            <person name="Muller R."/>
        </authorList>
    </citation>
    <scope>NUCLEOTIDE SEQUENCE</scope>
    <source>
        <strain evidence="2">SBSr021</strain>
    </source>
</reference>
<name>A0A3S5GYP1_9BACT</name>
<feature type="signal peptide" evidence="1">
    <location>
        <begin position="1"/>
        <end position="20"/>
    </location>
</feature>
<dbReference type="AlphaFoldDB" id="A0A3S5GYP1"/>
<keyword evidence="1" id="KW-0732">Signal</keyword>
<protein>
    <submittedName>
        <fullName evidence="2">Uncharacterized protein</fullName>
    </submittedName>
</protein>
<dbReference type="EMBL" id="MH908924">
    <property type="protein sequence ID" value="AYM54560.1"/>
    <property type="molecule type" value="Genomic_DNA"/>
</dbReference>
<dbReference type="PROSITE" id="PS51257">
    <property type="entry name" value="PROKAR_LIPOPROTEIN"/>
    <property type="match status" value="1"/>
</dbReference>
<evidence type="ECO:0000256" key="1">
    <source>
        <dbReference type="SAM" id="SignalP"/>
    </source>
</evidence>
<proteinExistence type="predicted"/>
<sequence length="207" mass="21780">MNRSVLVWAGLILSVAAVGAGCKGSETTPSGSGGGGPVVSPEEGKQACVDVCNLYTGICSDPTDICVPRCNEEFANASAECQDEISALYACYKDVLDAQHDTLTCPIYPPHECSKLAGASVGCINMYGCSRLGDCSYQPGPNGENLYSCEEQCDAQGLRKDCWTDGTKTTCECMVQGKPAGTCDNGDVAFDDPSMLTSCCYQFLQNP</sequence>
<feature type="chain" id="PRO_5018545669" evidence="1">
    <location>
        <begin position="21"/>
        <end position="207"/>
    </location>
</feature>
<organism evidence="2">
    <name type="scientific">Racemicystis crocea</name>
    <dbReference type="NCBI Taxonomy" id="1707966"/>
    <lineage>
        <taxon>Bacteria</taxon>
        <taxon>Pseudomonadati</taxon>
        <taxon>Myxococcota</taxon>
        <taxon>Polyangia</taxon>
        <taxon>Polyangiales</taxon>
        <taxon>Polyangiaceae</taxon>
    </lineage>
</organism>
<evidence type="ECO:0000313" key="2">
    <source>
        <dbReference type="EMBL" id="AYM54560.1"/>
    </source>
</evidence>